<name>A0A2T3ZH46_TRIA4</name>
<dbReference type="AlphaFoldDB" id="A0A2T3ZH46"/>
<dbReference type="OrthoDB" id="10381319at2759"/>
<gene>
    <name evidence="1" type="ORF">M441DRAFT_131637</name>
</gene>
<accession>A0A2T3ZH46</accession>
<keyword evidence="2" id="KW-1185">Reference proteome</keyword>
<evidence type="ECO:0000313" key="1">
    <source>
        <dbReference type="EMBL" id="PTB44126.1"/>
    </source>
</evidence>
<proteinExistence type="predicted"/>
<feature type="non-terminal residue" evidence="1">
    <location>
        <position position="1"/>
    </location>
</feature>
<protein>
    <submittedName>
        <fullName evidence="1">Uncharacterized protein</fullName>
    </submittedName>
</protein>
<dbReference type="EMBL" id="KZ679258">
    <property type="protein sequence ID" value="PTB44126.1"/>
    <property type="molecule type" value="Genomic_DNA"/>
</dbReference>
<reference evidence="1 2" key="1">
    <citation type="submission" date="2016-07" db="EMBL/GenBank/DDBJ databases">
        <title>Multiple horizontal gene transfer events from other fungi enriched the ability of initially mycotrophic Trichoderma (Ascomycota) to feed on dead plant biomass.</title>
        <authorList>
            <consortium name="DOE Joint Genome Institute"/>
            <person name="Aerts A."/>
            <person name="Atanasova L."/>
            <person name="Chenthamara K."/>
            <person name="Zhang J."/>
            <person name="Grujic M."/>
            <person name="Henrissat B."/>
            <person name="Kuo A."/>
            <person name="Salamov A."/>
            <person name="Lipzen A."/>
            <person name="Labutti K."/>
            <person name="Barry K."/>
            <person name="Miao Y."/>
            <person name="Rahimi M.J."/>
            <person name="Shen Q."/>
            <person name="Grigoriev I.V."/>
            <person name="Kubicek C.P."/>
            <person name="Druzhinina I.S."/>
        </authorList>
    </citation>
    <scope>NUCLEOTIDE SEQUENCE [LARGE SCALE GENOMIC DNA]</scope>
    <source>
        <strain evidence="1 2">CBS 433.97</strain>
    </source>
</reference>
<organism evidence="1 2">
    <name type="scientific">Trichoderma asperellum (strain ATCC 204424 / CBS 433.97 / NBRC 101777)</name>
    <dbReference type="NCBI Taxonomy" id="1042311"/>
    <lineage>
        <taxon>Eukaryota</taxon>
        <taxon>Fungi</taxon>
        <taxon>Dikarya</taxon>
        <taxon>Ascomycota</taxon>
        <taxon>Pezizomycotina</taxon>
        <taxon>Sordariomycetes</taxon>
        <taxon>Hypocreomycetidae</taxon>
        <taxon>Hypocreales</taxon>
        <taxon>Hypocreaceae</taxon>
        <taxon>Trichoderma</taxon>
    </lineage>
</organism>
<evidence type="ECO:0000313" key="2">
    <source>
        <dbReference type="Proteomes" id="UP000240493"/>
    </source>
</evidence>
<dbReference type="Proteomes" id="UP000240493">
    <property type="component" value="Unassembled WGS sequence"/>
</dbReference>
<sequence>FLGGVVHLPNCPAKDANDAYKHQFSNPVTLSRMSSILSQVSLFFLSPYKTNPSRSFG</sequence>